<evidence type="ECO:0000313" key="3">
    <source>
        <dbReference type="Proteomes" id="UP000823858"/>
    </source>
</evidence>
<feature type="region of interest" description="Disordered" evidence="1">
    <location>
        <begin position="61"/>
        <end position="86"/>
    </location>
</feature>
<accession>A0A9D2QEC1</accession>
<protein>
    <submittedName>
        <fullName evidence="2">Copper chaperone PCu(A)C</fullName>
    </submittedName>
</protein>
<sequence length="229" mass="24508">MPRALARDNRSTRRFQEKTLFLSQTARSARSTRSARLSRRLPAALAAASLCLGMAACSDDDTDADSAGNADNTATAEADAGASDASDADLTFSEGYVGAKDADTMMTAVFGELTNTTDEDIHLTRVEGDLEGVYEYHEVVDGMMRQTDDGLVVPANDSVMMEPGGHHIMIMENSDDIEAGDVLTLTLTAEDGSTYQLEDIPVRVQQSAHEDYADDNGGDDSDHGDHGDH</sequence>
<dbReference type="AlphaFoldDB" id="A0A9D2QEC1"/>
<evidence type="ECO:0000313" key="2">
    <source>
        <dbReference type="EMBL" id="HJC83972.1"/>
    </source>
</evidence>
<dbReference type="PANTHER" id="PTHR36302">
    <property type="entry name" value="BLR7088 PROTEIN"/>
    <property type="match status" value="1"/>
</dbReference>
<dbReference type="InterPro" id="IPR058248">
    <property type="entry name" value="Lxx211020-like"/>
</dbReference>
<dbReference type="InterPro" id="IPR036182">
    <property type="entry name" value="PCuAC_sf"/>
</dbReference>
<feature type="compositionally biased region" description="Low complexity" evidence="1">
    <location>
        <begin position="65"/>
        <end position="86"/>
    </location>
</feature>
<dbReference type="PANTHER" id="PTHR36302:SF1">
    <property type="entry name" value="COPPER CHAPERONE PCU(A)C"/>
    <property type="match status" value="1"/>
</dbReference>
<organism evidence="2 3">
    <name type="scientific">Candidatus Corynebacterium faecigallinarum</name>
    <dbReference type="NCBI Taxonomy" id="2838528"/>
    <lineage>
        <taxon>Bacteria</taxon>
        <taxon>Bacillati</taxon>
        <taxon>Actinomycetota</taxon>
        <taxon>Actinomycetes</taxon>
        <taxon>Mycobacteriales</taxon>
        <taxon>Corynebacteriaceae</taxon>
        <taxon>Corynebacterium</taxon>
    </lineage>
</organism>
<name>A0A9D2QEC1_9CORY</name>
<dbReference type="Pfam" id="PF04314">
    <property type="entry name" value="PCuAC"/>
    <property type="match status" value="1"/>
</dbReference>
<dbReference type="EMBL" id="DWVP01000001">
    <property type="protein sequence ID" value="HJC83972.1"/>
    <property type="molecule type" value="Genomic_DNA"/>
</dbReference>
<dbReference type="SUPFAM" id="SSF110087">
    <property type="entry name" value="DR1885-like metal-binding protein"/>
    <property type="match status" value="1"/>
</dbReference>
<evidence type="ECO:0000256" key="1">
    <source>
        <dbReference type="SAM" id="MobiDB-lite"/>
    </source>
</evidence>
<dbReference type="InterPro" id="IPR007410">
    <property type="entry name" value="LpqE-like"/>
</dbReference>
<gene>
    <name evidence="2" type="ORF">H9751_00130</name>
</gene>
<feature type="region of interest" description="Disordered" evidence="1">
    <location>
        <begin position="206"/>
        <end position="229"/>
    </location>
</feature>
<proteinExistence type="predicted"/>
<dbReference type="Proteomes" id="UP000823858">
    <property type="component" value="Unassembled WGS sequence"/>
</dbReference>
<comment type="caution">
    <text evidence="2">The sequence shown here is derived from an EMBL/GenBank/DDBJ whole genome shotgun (WGS) entry which is preliminary data.</text>
</comment>
<dbReference type="Gene3D" id="2.60.40.1890">
    <property type="entry name" value="PCu(A)C copper chaperone"/>
    <property type="match status" value="1"/>
</dbReference>
<feature type="compositionally biased region" description="Basic and acidic residues" evidence="1">
    <location>
        <begin position="220"/>
        <end position="229"/>
    </location>
</feature>
<reference evidence="2" key="1">
    <citation type="journal article" date="2021" name="PeerJ">
        <title>Extensive microbial diversity within the chicken gut microbiome revealed by metagenomics and culture.</title>
        <authorList>
            <person name="Gilroy R."/>
            <person name="Ravi A."/>
            <person name="Getino M."/>
            <person name="Pursley I."/>
            <person name="Horton D.L."/>
            <person name="Alikhan N.F."/>
            <person name="Baker D."/>
            <person name="Gharbi K."/>
            <person name="Hall N."/>
            <person name="Watson M."/>
            <person name="Adriaenssens E.M."/>
            <person name="Foster-Nyarko E."/>
            <person name="Jarju S."/>
            <person name="Secka A."/>
            <person name="Antonio M."/>
            <person name="Oren A."/>
            <person name="Chaudhuri R.R."/>
            <person name="La Ragione R."/>
            <person name="Hildebrand F."/>
            <person name="Pallen M.J."/>
        </authorList>
    </citation>
    <scope>NUCLEOTIDE SEQUENCE</scope>
    <source>
        <strain evidence="2">ChiHjej13B12-4958</strain>
    </source>
</reference>
<reference evidence="2" key="2">
    <citation type="submission" date="2021-04" db="EMBL/GenBank/DDBJ databases">
        <authorList>
            <person name="Gilroy R."/>
        </authorList>
    </citation>
    <scope>NUCLEOTIDE SEQUENCE</scope>
    <source>
        <strain evidence="2">ChiHjej13B12-4958</strain>
    </source>
</reference>